<proteinExistence type="predicted"/>
<name>A0A0A8YX35_ARUDO</name>
<protein>
    <submittedName>
        <fullName evidence="1">Uncharacterized protein</fullName>
    </submittedName>
</protein>
<reference evidence="1" key="1">
    <citation type="submission" date="2014-09" db="EMBL/GenBank/DDBJ databases">
        <authorList>
            <person name="Magalhaes I.L.F."/>
            <person name="Oliveira U."/>
            <person name="Santos F.R."/>
            <person name="Vidigal T.H.D.A."/>
            <person name="Brescovit A.D."/>
            <person name="Santos A.J."/>
        </authorList>
    </citation>
    <scope>NUCLEOTIDE SEQUENCE</scope>
    <source>
        <tissue evidence="1">Shoot tissue taken approximately 20 cm above the soil surface</tissue>
    </source>
</reference>
<dbReference type="AlphaFoldDB" id="A0A0A8YX35"/>
<sequence length="56" mass="5972">MLIRTSAMDVFLSVPMRSQHKLEGSGPCSIRSAKSDRFGIDGSFTMGSMAGSEVFG</sequence>
<evidence type="ECO:0000313" key="1">
    <source>
        <dbReference type="EMBL" id="JAD27167.1"/>
    </source>
</evidence>
<dbReference type="EMBL" id="GBRH01270728">
    <property type="protein sequence ID" value="JAD27167.1"/>
    <property type="molecule type" value="Transcribed_RNA"/>
</dbReference>
<accession>A0A0A8YX35</accession>
<organism evidence="1">
    <name type="scientific">Arundo donax</name>
    <name type="common">Giant reed</name>
    <name type="synonym">Donax arundinaceus</name>
    <dbReference type="NCBI Taxonomy" id="35708"/>
    <lineage>
        <taxon>Eukaryota</taxon>
        <taxon>Viridiplantae</taxon>
        <taxon>Streptophyta</taxon>
        <taxon>Embryophyta</taxon>
        <taxon>Tracheophyta</taxon>
        <taxon>Spermatophyta</taxon>
        <taxon>Magnoliopsida</taxon>
        <taxon>Liliopsida</taxon>
        <taxon>Poales</taxon>
        <taxon>Poaceae</taxon>
        <taxon>PACMAD clade</taxon>
        <taxon>Arundinoideae</taxon>
        <taxon>Arundineae</taxon>
        <taxon>Arundo</taxon>
    </lineage>
</organism>
<reference evidence="1" key="2">
    <citation type="journal article" date="2015" name="Data Brief">
        <title>Shoot transcriptome of the giant reed, Arundo donax.</title>
        <authorList>
            <person name="Barrero R.A."/>
            <person name="Guerrero F.D."/>
            <person name="Moolhuijzen P."/>
            <person name="Goolsby J.A."/>
            <person name="Tidwell J."/>
            <person name="Bellgard S.E."/>
            <person name="Bellgard M.I."/>
        </authorList>
    </citation>
    <scope>NUCLEOTIDE SEQUENCE</scope>
    <source>
        <tissue evidence="1">Shoot tissue taken approximately 20 cm above the soil surface</tissue>
    </source>
</reference>